<comment type="caution">
    <text evidence="3">The sequence shown here is derived from an EMBL/GenBank/DDBJ whole genome shotgun (WGS) entry which is preliminary data.</text>
</comment>
<dbReference type="Proteomes" id="UP001159363">
    <property type="component" value="Chromosome X"/>
</dbReference>
<name>A0ABQ9HNK4_9NEOP</name>
<accession>A0ABQ9HNK4</accession>
<dbReference type="InterPro" id="IPR036397">
    <property type="entry name" value="RNaseH_sf"/>
</dbReference>
<dbReference type="InterPro" id="IPR032135">
    <property type="entry name" value="DUF4817"/>
</dbReference>
<sequence length="599" mass="68615">MGLAVTRVQTRLCTPDAWLRRLPAALVRWFIQLGPSAAWLVFRPRSYPFAWEAFSMGVFEPARVKLDGNGTEPEFKSGRKMEIPEKTRRPAASPRTITTCENTRTNPPEIVPNLPCYEASVLAVTPPWLLGGCEKFDVRLSDPETEARRETSPLGVHLSLTSGPDEFAISIDDCQHVFEAIVDPIIWYYLDQVGLEQVVHPTNHDLATAVVSRGDHIQFVGSSQLNHHYKVGVPVVVYLIQTFAAAKEVCENVDFIVILVLIKTSIWAIILVKHMREFEQRLVFQQTTITATHRTQIFTSCTAKPKSNSLEAARLYAETFPHRRHPERRTFIRIHQRLREYGTFAHNQRPGRPRSIAPDVEERILGGCQTGPHFIPQRLNGERYLHFLRDDLPTLLDDEQLQQGQRMALMHDDAAAHFLLLVRRYLNRHYGDRRLDSVDPKSYRSRYKMLQNTFNGASSLKLTHTEIQELRPIIMLRAWPPRSPELNPIDHTWDVSERDVHTVDAATPDLRVSREEVQQSWITMAPDNFRCLVTRLLALSLRYFRQPVHKPASQTSWAMAPEYFNGRLKERELNTKKAGIAAEREWVGMAITLGPCLPP</sequence>
<dbReference type="Gene3D" id="3.30.420.10">
    <property type="entry name" value="Ribonuclease H-like superfamily/Ribonuclease H"/>
    <property type="match status" value="1"/>
</dbReference>
<feature type="domain" description="DUF4817" evidence="2">
    <location>
        <begin position="306"/>
        <end position="344"/>
    </location>
</feature>
<dbReference type="PANTHER" id="PTHR47326">
    <property type="entry name" value="TRANSPOSABLE ELEMENT TC3 TRANSPOSASE-LIKE PROTEIN"/>
    <property type="match status" value="1"/>
</dbReference>
<evidence type="ECO:0000313" key="3">
    <source>
        <dbReference type="EMBL" id="KAJ8885961.1"/>
    </source>
</evidence>
<protein>
    <recommendedName>
        <fullName evidence="2">DUF4817 domain-containing protein</fullName>
    </recommendedName>
</protein>
<dbReference type="Pfam" id="PF16087">
    <property type="entry name" value="DUF4817"/>
    <property type="match status" value="1"/>
</dbReference>
<dbReference type="EMBL" id="JARBHB010000004">
    <property type="protein sequence ID" value="KAJ8885961.1"/>
    <property type="molecule type" value="Genomic_DNA"/>
</dbReference>
<dbReference type="PANTHER" id="PTHR47326:SF1">
    <property type="entry name" value="HTH PSQ-TYPE DOMAIN-CONTAINING PROTEIN"/>
    <property type="match status" value="1"/>
</dbReference>
<proteinExistence type="predicted"/>
<reference evidence="3 4" key="1">
    <citation type="submission" date="2023-02" db="EMBL/GenBank/DDBJ databases">
        <title>LHISI_Scaffold_Assembly.</title>
        <authorList>
            <person name="Stuart O.P."/>
            <person name="Cleave R."/>
            <person name="Magrath M.J.L."/>
            <person name="Mikheyev A.S."/>
        </authorList>
    </citation>
    <scope>NUCLEOTIDE SEQUENCE [LARGE SCALE GENOMIC DNA]</scope>
    <source>
        <strain evidence="3">Daus_M_001</strain>
        <tissue evidence="3">Leg muscle</tissue>
    </source>
</reference>
<organism evidence="3 4">
    <name type="scientific">Dryococelus australis</name>
    <dbReference type="NCBI Taxonomy" id="614101"/>
    <lineage>
        <taxon>Eukaryota</taxon>
        <taxon>Metazoa</taxon>
        <taxon>Ecdysozoa</taxon>
        <taxon>Arthropoda</taxon>
        <taxon>Hexapoda</taxon>
        <taxon>Insecta</taxon>
        <taxon>Pterygota</taxon>
        <taxon>Neoptera</taxon>
        <taxon>Polyneoptera</taxon>
        <taxon>Phasmatodea</taxon>
        <taxon>Verophasmatodea</taxon>
        <taxon>Anareolatae</taxon>
        <taxon>Phasmatidae</taxon>
        <taxon>Eurycanthinae</taxon>
        <taxon>Dryococelus</taxon>
    </lineage>
</organism>
<feature type="compositionally biased region" description="Polar residues" evidence="1">
    <location>
        <begin position="95"/>
        <end position="105"/>
    </location>
</feature>
<keyword evidence="4" id="KW-1185">Reference proteome</keyword>
<gene>
    <name evidence="3" type="ORF">PR048_012167</name>
</gene>
<evidence type="ECO:0000256" key="1">
    <source>
        <dbReference type="SAM" id="MobiDB-lite"/>
    </source>
</evidence>
<evidence type="ECO:0000313" key="4">
    <source>
        <dbReference type="Proteomes" id="UP001159363"/>
    </source>
</evidence>
<feature type="region of interest" description="Disordered" evidence="1">
    <location>
        <begin position="85"/>
        <end position="105"/>
    </location>
</feature>
<evidence type="ECO:0000259" key="2">
    <source>
        <dbReference type="Pfam" id="PF16087"/>
    </source>
</evidence>